<dbReference type="Proteomes" id="UP000184330">
    <property type="component" value="Unassembled WGS sequence"/>
</dbReference>
<dbReference type="OrthoDB" id="10021397at2759"/>
<feature type="transmembrane region" description="Helical" evidence="7">
    <location>
        <begin position="237"/>
        <end position="255"/>
    </location>
</feature>
<feature type="transmembrane region" description="Helical" evidence="7">
    <location>
        <begin position="332"/>
        <end position="354"/>
    </location>
</feature>
<accession>A0A1L7WI55</accession>
<feature type="transmembrane region" description="Helical" evidence="7">
    <location>
        <begin position="472"/>
        <end position="493"/>
    </location>
</feature>
<keyword evidence="2" id="KW-0813">Transport</keyword>
<keyword evidence="3 7" id="KW-0812">Transmembrane</keyword>
<evidence type="ECO:0000256" key="7">
    <source>
        <dbReference type="SAM" id="Phobius"/>
    </source>
</evidence>
<comment type="subcellular location">
    <subcellularLocation>
        <location evidence="1">Membrane</location>
        <topology evidence="1">Multi-pass membrane protein</topology>
    </subcellularLocation>
</comment>
<dbReference type="PRINTS" id="PR01036">
    <property type="entry name" value="TCRTETB"/>
</dbReference>
<evidence type="ECO:0000256" key="2">
    <source>
        <dbReference type="ARBA" id="ARBA00022448"/>
    </source>
</evidence>
<dbReference type="GO" id="GO:0005886">
    <property type="term" value="C:plasma membrane"/>
    <property type="evidence" value="ECO:0007669"/>
    <property type="project" value="TreeGrafter"/>
</dbReference>
<dbReference type="InterPro" id="IPR036259">
    <property type="entry name" value="MFS_trans_sf"/>
</dbReference>
<evidence type="ECO:0000259" key="8">
    <source>
        <dbReference type="PROSITE" id="PS50850"/>
    </source>
</evidence>
<evidence type="ECO:0000256" key="4">
    <source>
        <dbReference type="ARBA" id="ARBA00022989"/>
    </source>
</evidence>
<proteinExistence type="predicted"/>
<feature type="transmembrane region" description="Helical" evidence="7">
    <location>
        <begin position="148"/>
        <end position="167"/>
    </location>
</feature>
<dbReference type="Pfam" id="PF07690">
    <property type="entry name" value="MFS_1"/>
    <property type="match status" value="1"/>
</dbReference>
<evidence type="ECO:0000313" key="9">
    <source>
        <dbReference type="EMBL" id="CZR52441.1"/>
    </source>
</evidence>
<feature type="transmembrane region" description="Helical" evidence="7">
    <location>
        <begin position="583"/>
        <end position="602"/>
    </location>
</feature>
<keyword evidence="10" id="KW-1185">Reference proteome</keyword>
<evidence type="ECO:0000256" key="6">
    <source>
        <dbReference type="ARBA" id="ARBA00023180"/>
    </source>
</evidence>
<dbReference type="Gene3D" id="1.20.1250.20">
    <property type="entry name" value="MFS general substrate transporter like domains"/>
    <property type="match status" value="2"/>
</dbReference>
<evidence type="ECO:0000256" key="1">
    <source>
        <dbReference type="ARBA" id="ARBA00004141"/>
    </source>
</evidence>
<dbReference type="PANTHER" id="PTHR23501:SF187">
    <property type="entry name" value="MAJOR FACILITATOR SUPERFAMILY (MFS) PROFILE DOMAIN-CONTAINING PROTEIN"/>
    <property type="match status" value="1"/>
</dbReference>
<gene>
    <name evidence="9" type="ORF">PAC_02318</name>
</gene>
<feature type="transmembrane region" description="Helical" evidence="7">
    <location>
        <begin position="505"/>
        <end position="526"/>
    </location>
</feature>
<reference evidence="9 10" key="1">
    <citation type="submission" date="2016-03" db="EMBL/GenBank/DDBJ databases">
        <authorList>
            <person name="Ploux O."/>
        </authorList>
    </citation>
    <scope>NUCLEOTIDE SEQUENCE [LARGE SCALE GENOMIC DNA]</scope>
    <source>
        <strain evidence="9 10">UAMH 11012</strain>
    </source>
</reference>
<feature type="transmembrane region" description="Helical" evidence="7">
    <location>
        <begin position="307"/>
        <end position="326"/>
    </location>
</feature>
<protein>
    <submittedName>
        <fullName evidence="9">Related to fusarin C cluster-transporter</fullName>
    </submittedName>
</protein>
<feature type="transmembrane region" description="Helical" evidence="7">
    <location>
        <begin position="267"/>
        <end position="287"/>
    </location>
</feature>
<dbReference type="PANTHER" id="PTHR23501">
    <property type="entry name" value="MAJOR FACILITATOR SUPERFAMILY"/>
    <property type="match status" value="1"/>
</dbReference>
<dbReference type="EMBL" id="FJOG01000002">
    <property type="protein sequence ID" value="CZR52441.1"/>
    <property type="molecule type" value="Genomic_DNA"/>
</dbReference>
<evidence type="ECO:0000313" key="10">
    <source>
        <dbReference type="Proteomes" id="UP000184330"/>
    </source>
</evidence>
<feature type="transmembrane region" description="Helical" evidence="7">
    <location>
        <begin position="442"/>
        <end position="460"/>
    </location>
</feature>
<evidence type="ECO:0000256" key="3">
    <source>
        <dbReference type="ARBA" id="ARBA00022692"/>
    </source>
</evidence>
<keyword evidence="5 7" id="KW-0472">Membrane</keyword>
<keyword evidence="6" id="KW-0325">Glycoprotein</keyword>
<dbReference type="SUPFAM" id="SSF103473">
    <property type="entry name" value="MFS general substrate transporter"/>
    <property type="match status" value="1"/>
</dbReference>
<organism evidence="9 10">
    <name type="scientific">Phialocephala subalpina</name>
    <dbReference type="NCBI Taxonomy" id="576137"/>
    <lineage>
        <taxon>Eukaryota</taxon>
        <taxon>Fungi</taxon>
        <taxon>Dikarya</taxon>
        <taxon>Ascomycota</taxon>
        <taxon>Pezizomycotina</taxon>
        <taxon>Leotiomycetes</taxon>
        <taxon>Helotiales</taxon>
        <taxon>Mollisiaceae</taxon>
        <taxon>Phialocephala</taxon>
        <taxon>Phialocephala fortinii species complex</taxon>
    </lineage>
</organism>
<feature type="transmembrane region" description="Helical" evidence="7">
    <location>
        <begin position="179"/>
        <end position="205"/>
    </location>
</feature>
<dbReference type="PROSITE" id="PS50850">
    <property type="entry name" value="MFS"/>
    <property type="match status" value="1"/>
</dbReference>
<dbReference type="InterPro" id="IPR020846">
    <property type="entry name" value="MFS_dom"/>
</dbReference>
<sequence>MSDRSVSDWAMSTTSLAFYGHHGVSTTSLSHHDHHGSADACCSLHYSPSARVSMQQARLNASRTSLQACCCTLHNNPLPKPLFGNDSASILLSKDSLSSTKSESPPKDFSFWMIFFAVCVTTLLVAIDLSIVSTALPSISQDLNSGELYVWVANAYVLASTSVQPLFGQAANIFGRRSLTIMSTILFMAGSALAGGATSTMMMIAGRTIQGVGGGGIITLGEIIICDLLPLRERGQYTGLIAGTYAIGTIIGPVLGGVFVEQATWRWVFYINLPICAIALATIIPFLKLNYRREGTVTDRLKRVDWIGNAVLVAAVASILFALSYGGTKYKWVSANIIVPMIAGFIGMVIFAIIQRSGYLAEPTMPPQLFSNRTSIAIFAMAFVHGLLLLYVIYFFPVYSQAVLKASPIRAGVMLFPTATTIAPAAAATGAYITITGKYRSLQFVGWIMMAIGVGLFPLLDRNSTTSAWVGYQALFGLGNGMVFNAMIPPLLASLPPSEVATATATWTFMRSFGSIWGIAIPSAIFNEKVNKLVTSRLAGNALVQSQLLNGKAYEHATAKFVTAMPQPTQDTVIGIYVDSLKIVWYVAIAFAVVGLPICLFVKSYKLTDEYQSDFGIEEKKKASVGIMV</sequence>
<dbReference type="GO" id="GO:0022857">
    <property type="term" value="F:transmembrane transporter activity"/>
    <property type="evidence" value="ECO:0007669"/>
    <property type="project" value="InterPro"/>
</dbReference>
<keyword evidence="4 7" id="KW-1133">Transmembrane helix</keyword>
<evidence type="ECO:0000256" key="5">
    <source>
        <dbReference type="ARBA" id="ARBA00023136"/>
    </source>
</evidence>
<feature type="transmembrane region" description="Helical" evidence="7">
    <location>
        <begin position="414"/>
        <end position="435"/>
    </location>
</feature>
<dbReference type="InterPro" id="IPR011701">
    <property type="entry name" value="MFS"/>
</dbReference>
<name>A0A1L7WI55_9HELO</name>
<feature type="transmembrane region" description="Helical" evidence="7">
    <location>
        <begin position="111"/>
        <end position="136"/>
    </location>
</feature>
<feature type="transmembrane region" description="Helical" evidence="7">
    <location>
        <begin position="375"/>
        <end position="394"/>
    </location>
</feature>
<feature type="domain" description="Major facilitator superfamily (MFS) profile" evidence="8">
    <location>
        <begin position="114"/>
        <end position="607"/>
    </location>
</feature>
<dbReference type="AlphaFoldDB" id="A0A1L7WI55"/>